<dbReference type="InterPro" id="IPR052520">
    <property type="entry name" value="ATL_DNA_repair"/>
</dbReference>
<dbReference type="OrthoDB" id="9132167at2"/>
<keyword evidence="3" id="KW-0808">Transferase</keyword>
<dbReference type="Pfam" id="PF01035">
    <property type="entry name" value="DNA_binding_1"/>
    <property type="match status" value="1"/>
</dbReference>
<gene>
    <name evidence="3" type="ORF">DND132_0562</name>
</gene>
<dbReference type="STRING" id="641491.DND132_0562"/>
<protein>
    <submittedName>
        <fullName evidence="3">Methylated-DNA-(Protein)-cysteine S-methyltransferase DNA binding protein</fullName>
    </submittedName>
</protein>
<name>F0JG30_9BACT</name>
<dbReference type="PANTHER" id="PTHR42942">
    <property type="entry name" value="6-O-METHYLGUANINE DNA METHYLTRANSFERASE"/>
    <property type="match status" value="1"/>
</dbReference>
<dbReference type="GO" id="GO:0006281">
    <property type="term" value="P:DNA repair"/>
    <property type="evidence" value="ECO:0007669"/>
    <property type="project" value="InterPro"/>
</dbReference>
<evidence type="ECO:0000313" key="4">
    <source>
        <dbReference type="Proteomes" id="UP000007845"/>
    </source>
</evidence>
<dbReference type="PANTHER" id="PTHR42942:SF1">
    <property type="entry name" value="ALKYLTRANSFERASE-LIKE PROTEIN 1"/>
    <property type="match status" value="1"/>
</dbReference>
<dbReference type="CDD" id="cd06445">
    <property type="entry name" value="ATase"/>
    <property type="match status" value="1"/>
</dbReference>
<dbReference type="eggNOG" id="COG3695">
    <property type="taxonomic scope" value="Bacteria"/>
</dbReference>
<dbReference type="KEGG" id="ddn:DND132_0562"/>
<dbReference type="Proteomes" id="UP000007845">
    <property type="component" value="Chromosome"/>
</dbReference>
<dbReference type="AlphaFoldDB" id="F0JG30"/>
<dbReference type="GO" id="GO:0008168">
    <property type="term" value="F:methyltransferase activity"/>
    <property type="evidence" value="ECO:0007669"/>
    <property type="project" value="UniProtKB-KW"/>
</dbReference>
<dbReference type="InterPro" id="IPR014048">
    <property type="entry name" value="MethylDNA_cys_MeTrfase_DNA-bd"/>
</dbReference>
<dbReference type="HOGENOM" id="CLU_000445_52_5_7"/>
<dbReference type="InterPro" id="IPR036217">
    <property type="entry name" value="MethylDNA_cys_MeTrfase_DNAb"/>
</dbReference>
<reference evidence="3 4" key="1">
    <citation type="journal article" date="2011" name="J. Bacteriol.">
        <title>Genome sequence of the mercury-methylating strain Desulfovibrio desulfuricans ND132.</title>
        <authorList>
            <person name="Brown S.D."/>
            <person name="Gilmour C.C."/>
            <person name="Kucken A.M."/>
            <person name="Wall J.D."/>
            <person name="Elias D.A."/>
            <person name="Brandt C.C."/>
            <person name="Podar M."/>
            <person name="Chertkov O."/>
            <person name="Held B."/>
            <person name="Bruce D.C."/>
            <person name="Detter J.C."/>
            <person name="Tapia R."/>
            <person name="Han C.S."/>
            <person name="Goodwin L.A."/>
            <person name="Cheng J.F."/>
            <person name="Pitluck S."/>
            <person name="Woyke T."/>
            <person name="Mikhailova N."/>
            <person name="Ivanova N.N."/>
            <person name="Han J."/>
            <person name="Lucas S."/>
            <person name="Lapidus A.L."/>
            <person name="Land M.L."/>
            <person name="Hauser L.J."/>
            <person name="Palumbo A.V."/>
        </authorList>
    </citation>
    <scope>NUCLEOTIDE SEQUENCE [LARGE SCALE GENOMIC DNA]</scope>
    <source>
        <strain evidence="3 4">ND132</strain>
    </source>
</reference>
<feature type="domain" description="Methylated-DNA-[protein]-cysteine S-methyltransferase DNA binding" evidence="2">
    <location>
        <begin position="4"/>
        <end position="85"/>
    </location>
</feature>
<dbReference type="Gene3D" id="1.10.10.10">
    <property type="entry name" value="Winged helix-like DNA-binding domain superfamily/Winged helix DNA-binding domain"/>
    <property type="match status" value="1"/>
</dbReference>
<keyword evidence="1" id="KW-0227">DNA damage</keyword>
<keyword evidence="3" id="KW-0489">Methyltransferase</keyword>
<dbReference type="SUPFAM" id="SSF46767">
    <property type="entry name" value="Methylated DNA-protein cysteine methyltransferase, C-terminal domain"/>
    <property type="match status" value="1"/>
</dbReference>
<dbReference type="GO" id="GO:0032259">
    <property type="term" value="P:methylation"/>
    <property type="evidence" value="ECO:0007669"/>
    <property type="project" value="UniProtKB-KW"/>
</dbReference>
<proteinExistence type="predicted"/>
<accession>F0JG30</accession>
<evidence type="ECO:0000256" key="1">
    <source>
        <dbReference type="ARBA" id="ARBA00022763"/>
    </source>
</evidence>
<sequence length="109" mass="12347">MPSPFTEKIIETIRAIPEGRVCTYGTVAALAGNRRGARQVSRVLHSSSRKENLPWHRVINREGRISLDRFQGYEEQKRLLLAEGVSFDDTDRIDLVRFGWRPIPADAGA</sequence>
<evidence type="ECO:0000313" key="3">
    <source>
        <dbReference type="EMBL" id="EGB13778.1"/>
    </source>
</evidence>
<dbReference type="EMBL" id="CP003220">
    <property type="protein sequence ID" value="EGB13778.1"/>
    <property type="molecule type" value="Genomic_DNA"/>
</dbReference>
<organism evidence="3 4">
    <name type="scientific">Pseudodesulfovibrio mercurii</name>
    <dbReference type="NCBI Taxonomy" id="641491"/>
    <lineage>
        <taxon>Bacteria</taxon>
        <taxon>Pseudomonadati</taxon>
        <taxon>Thermodesulfobacteriota</taxon>
        <taxon>Desulfovibrionia</taxon>
        <taxon>Desulfovibrionales</taxon>
        <taxon>Desulfovibrionaceae</taxon>
    </lineage>
</organism>
<dbReference type="SMR" id="F0JG30"/>
<keyword evidence="4" id="KW-1185">Reference proteome</keyword>
<evidence type="ECO:0000259" key="2">
    <source>
        <dbReference type="Pfam" id="PF01035"/>
    </source>
</evidence>
<dbReference type="InterPro" id="IPR036388">
    <property type="entry name" value="WH-like_DNA-bd_sf"/>
</dbReference>
<dbReference type="RefSeq" id="WP_014321206.1">
    <property type="nucleotide sequence ID" value="NC_016803.1"/>
</dbReference>